<evidence type="ECO:0000256" key="6">
    <source>
        <dbReference type="ARBA" id="ARBA00039902"/>
    </source>
</evidence>
<dbReference type="PRINTS" id="PR00326">
    <property type="entry name" value="GTP1OBG"/>
</dbReference>
<evidence type="ECO:0000256" key="2">
    <source>
        <dbReference type="ARBA" id="ARBA00022741"/>
    </source>
</evidence>
<feature type="region of interest" description="Disordered" evidence="7">
    <location>
        <begin position="632"/>
        <end position="702"/>
    </location>
</feature>
<dbReference type="RefSeq" id="XP_046588949.1">
    <property type="nucleotide sequence ID" value="XM_046732993.1"/>
</dbReference>
<dbReference type="InterPro" id="IPR036191">
    <property type="entry name" value="RRF_sf"/>
</dbReference>
<keyword evidence="3" id="KW-0342">GTP-binding</keyword>
<evidence type="ECO:0000256" key="7">
    <source>
        <dbReference type="SAM" id="MobiDB-lite"/>
    </source>
</evidence>
<dbReference type="InterPro" id="IPR023584">
    <property type="entry name" value="Ribosome_recyc_fac_dom"/>
</dbReference>
<dbReference type="Pfam" id="PF01926">
    <property type="entry name" value="MMR_HSR1"/>
    <property type="match status" value="1"/>
</dbReference>
<evidence type="ECO:0000259" key="8">
    <source>
        <dbReference type="Pfam" id="PF01765"/>
    </source>
</evidence>
<evidence type="ECO:0000256" key="5">
    <source>
        <dbReference type="ARBA" id="ARBA00037770"/>
    </source>
</evidence>
<keyword evidence="2" id="KW-0547">Nucleotide-binding</keyword>
<sequence>MLIVKTLWSVWSRTCPARYRLLASTIEKKPTHFRGFFHLLGKDASDKMEWNPFVMQLGYNSLKCMRKRCFIVSSLNLAKTKDRGKDKKKQTKVEVNLNELSEVINTEKLLTQFEHTVNNLKDNYSKNLTLRSSVGSIEQIPIPWESKEYELQELSQVVRKPKTLIIDVSAFPQVIPNIIQALAKSGMNLNPQQDGTTLFVPIPKCRCRTGAAARCERFSKKSLTTFSHLRLTCQRDRNGISIPLRKYSRLGNEYLKNIEKVNGLSYFELNLETWRQLWRVLEMSDILLIIVDIRYPVLTFPPYLYTYVTKDLGKNMILVLNKIDLAPAALVVAWREYFKIRYPKLHVLMFTSFPTYNLRDPNRDEKGLKSRRLKGKLKMAAESAQKLLDTCEQIVGDEVDLSSWRDKIREEMESEQSLDELNRNESIVRLDKHDTDFHCHERYKNGILTIGCIGTPNVGKSSLMNALMGRKVVSVSRTPGHTKHFQTIFLTTTVRLCDCPGLVFPSTVPKQLQILMGSFPIAQVKEPYTTVKFLAERLDLPRVLNIHHQEGNSTWSAMDICDGWAAKRSYLTARTARFDCYRSANSILRMALDGKICIYAYPIGWSVDKDKWEKHPDIQMVQWIQARGQVNDRTSNTTMVSTSDEEESSEQVSSAEEGSSVSLDEEQKPGQMCNSPISHTSSEDESDLPTVANRFTALTTAK</sequence>
<dbReference type="GeneID" id="107220926"/>
<evidence type="ECO:0000313" key="11">
    <source>
        <dbReference type="RefSeq" id="XP_046588949.1"/>
    </source>
</evidence>
<dbReference type="InterPro" id="IPR043358">
    <property type="entry name" value="GNL1-like"/>
</dbReference>
<feature type="domain" description="Ribosome recycling factor" evidence="8">
    <location>
        <begin position="120"/>
        <end position="204"/>
    </location>
</feature>
<dbReference type="InterPro" id="IPR027417">
    <property type="entry name" value="P-loop_NTPase"/>
</dbReference>
<gene>
    <name evidence="11" type="primary">LOC107220926</name>
</gene>
<dbReference type="Proteomes" id="UP000829291">
    <property type="component" value="Chromosome 2"/>
</dbReference>
<dbReference type="Pfam" id="PF01765">
    <property type="entry name" value="RRF"/>
    <property type="match status" value="1"/>
</dbReference>
<evidence type="ECO:0000256" key="4">
    <source>
        <dbReference type="ARBA" id="ARBA00033107"/>
    </source>
</evidence>
<organism evidence="10 11">
    <name type="scientific">Neodiprion lecontei</name>
    <name type="common">Redheaded pine sawfly</name>
    <dbReference type="NCBI Taxonomy" id="441921"/>
    <lineage>
        <taxon>Eukaryota</taxon>
        <taxon>Metazoa</taxon>
        <taxon>Ecdysozoa</taxon>
        <taxon>Arthropoda</taxon>
        <taxon>Hexapoda</taxon>
        <taxon>Insecta</taxon>
        <taxon>Pterygota</taxon>
        <taxon>Neoptera</taxon>
        <taxon>Endopterygota</taxon>
        <taxon>Hymenoptera</taxon>
        <taxon>Tenthredinoidea</taxon>
        <taxon>Diprionidae</taxon>
        <taxon>Diprioninae</taxon>
        <taxon>Neodiprion</taxon>
    </lineage>
</organism>
<evidence type="ECO:0000313" key="10">
    <source>
        <dbReference type="Proteomes" id="UP000829291"/>
    </source>
</evidence>
<dbReference type="CDD" id="cd01857">
    <property type="entry name" value="HSR1_MMR1"/>
    <property type="match status" value="1"/>
</dbReference>
<evidence type="ECO:0000259" key="9">
    <source>
        <dbReference type="Pfam" id="PF01926"/>
    </source>
</evidence>
<dbReference type="InterPro" id="IPR006073">
    <property type="entry name" value="GTP-bd"/>
</dbReference>
<dbReference type="Gene3D" id="3.40.50.300">
    <property type="entry name" value="P-loop containing nucleotide triphosphate hydrolases"/>
    <property type="match status" value="1"/>
</dbReference>
<reference evidence="11" key="1">
    <citation type="submission" date="2025-08" db="UniProtKB">
        <authorList>
            <consortium name="RefSeq"/>
        </authorList>
    </citation>
    <scope>IDENTIFICATION</scope>
    <source>
        <tissue evidence="11">Thorax and Abdomen</tissue>
    </source>
</reference>
<feature type="domain" description="G" evidence="9">
    <location>
        <begin position="450"/>
        <end position="504"/>
    </location>
</feature>
<dbReference type="SUPFAM" id="SSF55194">
    <property type="entry name" value="Ribosome recycling factor, RRF"/>
    <property type="match status" value="1"/>
</dbReference>
<protein>
    <recommendedName>
        <fullName evidence="6">Guanine nucleotide-binding protein-like 1</fullName>
    </recommendedName>
    <alternativeName>
        <fullName evidence="1">Ribosome-recycling factor, mitochondrial</fullName>
    </alternativeName>
    <alternativeName>
        <fullName evidence="4">Ribosome-releasing factor, mitochondrial</fullName>
    </alternativeName>
</protein>
<feature type="compositionally biased region" description="Low complexity" evidence="7">
    <location>
        <begin position="650"/>
        <end position="662"/>
    </location>
</feature>
<dbReference type="Gene3D" id="3.30.1360.40">
    <property type="match status" value="1"/>
</dbReference>
<dbReference type="PANTHER" id="PTHR45709:SF3">
    <property type="entry name" value="GUANINE NUCLEOTIDE-BINDING PROTEIN-LIKE 1"/>
    <property type="match status" value="1"/>
</dbReference>
<keyword evidence="10" id="KW-1185">Reference proteome</keyword>
<comment type="function">
    <text evidence="5">Possible regulatory or functional link with the histocompatibility cluster.</text>
</comment>
<name>A0ABM3FLS2_NEOLC</name>
<accession>A0ABM3FLS2</accession>
<dbReference type="PANTHER" id="PTHR45709">
    <property type="entry name" value="LARGE SUBUNIT GTPASE 1 HOMOLOG-RELATED"/>
    <property type="match status" value="1"/>
</dbReference>
<evidence type="ECO:0000256" key="1">
    <source>
        <dbReference type="ARBA" id="ARBA00020581"/>
    </source>
</evidence>
<evidence type="ECO:0000256" key="3">
    <source>
        <dbReference type="ARBA" id="ARBA00023134"/>
    </source>
</evidence>
<proteinExistence type="predicted"/>
<dbReference type="SUPFAM" id="SSF52540">
    <property type="entry name" value="P-loop containing nucleoside triphosphate hydrolases"/>
    <property type="match status" value="1"/>
</dbReference>